<comment type="caution">
    <text evidence="1">The sequence shown here is derived from an EMBL/GenBank/DDBJ whole genome shotgun (WGS) entry which is preliminary data.</text>
</comment>
<evidence type="ECO:0000313" key="1">
    <source>
        <dbReference type="EMBL" id="GAH37189.1"/>
    </source>
</evidence>
<organism evidence="1">
    <name type="scientific">marine sediment metagenome</name>
    <dbReference type="NCBI Taxonomy" id="412755"/>
    <lineage>
        <taxon>unclassified sequences</taxon>
        <taxon>metagenomes</taxon>
        <taxon>ecological metagenomes</taxon>
    </lineage>
</organism>
<accession>X1G6J9</accession>
<proteinExistence type="predicted"/>
<sequence length="64" mass="7588">MLPQSAKETLKNIKEKINSYFLHIGGRLYLGLVWSECNIDDLMPPNFRHKWNDVDKLLEEDKNK</sequence>
<feature type="non-terminal residue" evidence="1">
    <location>
        <position position="64"/>
    </location>
</feature>
<name>X1G6J9_9ZZZZ</name>
<protein>
    <submittedName>
        <fullName evidence="1">Uncharacterized protein</fullName>
    </submittedName>
</protein>
<reference evidence="1" key="1">
    <citation type="journal article" date="2014" name="Front. Microbiol.">
        <title>High frequency of phylogenetically diverse reductive dehalogenase-homologous genes in deep subseafloor sedimentary metagenomes.</title>
        <authorList>
            <person name="Kawai M."/>
            <person name="Futagami T."/>
            <person name="Toyoda A."/>
            <person name="Takaki Y."/>
            <person name="Nishi S."/>
            <person name="Hori S."/>
            <person name="Arai W."/>
            <person name="Tsubouchi T."/>
            <person name="Morono Y."/>
            <person name="Uchiyama I."/>
            <person name="Ito T."/>
            <person name="Fujiyama A."/>
            <person name="Inagaki F."/>
            <person name="Takami H."/>
        </authorList>
    </citation>
    <scope>NUCLEOTIDE SEQUENCE</scope>
    <source>
        <strain evidence="1">Expedition CK06-06</strain>
    </source>
</reference>
<gene>
    <name evidence="1" type="ORF">S03H2_22480</name>
</gene>
<dbReference type="AlphaFoldDB" id="X1G6J9"/>
<dbReference type="EMBL" id="BARU01012113">
    <property type="protein sequence ID" value="GAH37189.1"/>
    <property type="molecule type" value="Genomic_DNA"/>
</dbReference>